<dbReference type="Proteomes" id="UP000069272">
    <property type="component" value="Chromosome 2R"/>
</dbReference>
<dbReference type="EnsemblMetazoa" id="AALB014871-RB">
    <property type="protein sequence ID" value="AALB014871-PB"/>
    <property type="gene ID" value="AALB014871"/>
</dbReference>
<proteinExistence type="predicted"/>
<evidence type="ECO:0000313" key="1">
    <source>
        <dbReference type="EnsemblMetazoa" id="AALB014871-PB"/>
    </source>
</evidence>
<sequence length="18" mass="2132">MGLSRWFDCSRCCIRQLG</sequence>
<reference evidence="1" key="2">
    <citation type="submission" date="2022-08" db="UniProtKB">
        <authorList>
            <consortium name="EnsemblMetazoa"/>
        </authorList>
    </citation>
    <scope>IDENTIFICATION</scope>
    <source>
        <strain evidence="1">STECLA/ALBI9_A</strain>
    </source>
</reference>
<dbReference type="VEuPathDB" id="VectorBase:AALB014871"/>
<name>A0A182FZ50_ANOAL</name>
<evidence type="ECO:0000313" key="2">
    <source>
        <dbReference type="Proteomes" id="UP000069272"/>
    </source>
</evidence>
<protein>
    <submittedName>
        <fullName evidence="1">Uncharacterized protein</fullName>
    </submittedName>
</protein>
<accession>A0A182FZ50</accession>
<reference evidence="1 2" key="1">
    <citation type="journal article" date="2017" name="G3 (Bethesda)">
        <title>The Physical Genome Mapping of Anopheles albimanus Corrected Scaffold Misassemblies and Identified Interarm Rearrangements in Genus Anopheles.</title>
        <authorList>
            <person name="Artemov G.N."/>
            <person name="Peery A.N."/>
            <person name="Jiang X."/>
            <person name="Tu Z."/>
            <person name="Stegniy V.N."/>
            <person name="Sharakhova M.V."/>
            <person name="Sharakhov I.V."/>
        </authorList>
    </citation>
    <scope>NUCLEOTIDE SEQUENCE [LARGE SCALE GENOMIC DNA]</scope>
    <source>
        <strain evidence="1 2">ALBI9_A</strain>
    </source>
</reference>
<organism evidence="1 2">
    <name type="scientific">Anopheles albimanus</name>
    <name type="common">New world malaria mosquito</name>
    <dbReference type="NCBI Taxonomy" id="7167"/>
    <lineage>
        <taxon>Eukaryota</taxon>
        <taxon>Metazoa</taxon>
        <taxon>Ecdysozoa</taxon>
        <taxon>Arthropoda</taxon>
        <taxon>Hexapoda</taxon>
        <taxon>Insecta</taxon>
        <taxon>Pterygota</taxon>
        <taxon>Neoptera</taxon>
        <taxon>Endopterygota</taxon>
        <taxon>Diptera</taxon>
        <taxon>Nematocera</taxon>
        <taxon>Culicoidea</taxon>
        <taxon>Culicidae</taxon>
        <taxon>Anophelinae</taxon>
        <taxon>Anopheles</taxon>
    </lineage>
</organism>
<keyword evidence="2" id="KW-1185">Reference proteome</keyword>
<dbReference type="AlphaFoldDB" id="A0A182FZ50"/>